<dbReference type="Pfam" id="PF13738">
    <property type="entry name" value="Pyr_redox_3"/>
    <property type="match status" value="1"/>
</dbReference>
<dbReference type="SUPFAM" id="SSF51905">
    <property type="entry name" value="FAD/NAD(P)-binding domain"/>
    <property type="match status" value="2"/>
</dbReference>
<dbReference type="GO" id="GO:0050660">
    <property type="term" value="F:flavin adenine dinucleotide binding"/>
    <property type="evidence" value="ECO:0007669"/>
    <property type="project" value="TreeGrafter"/>
</dbReference>
<sequence>MDVEYCETVIIGAGQQGCGVAAALQDIGREAVVLERAEIGQAWAHERWDSLLVGSGNRSVRFPGWDYDGDDPNGFMSGPELAEHLRRYVARRKLRVRQHTPVREVECPATAHDGDEVRFRTHLATGGVVESRNLVAAVGGYAKPRVPGLASDVDPVVVQLHSRDYRNPESLPDGAVLVVGAGISGQQIADELADRGRRVFLSVGRHRTYPRHYRGRTIHEWMYVFSLYDDFVTPDPRHVGEDRRRLPGLPVTAVKDGAGELNLGTLAEKGVTLVGSTRAARGHVLELADNVEEIARDAARSLREVLDTIDTGLRRRGFVAPEQHPAPTVRTDHITDFGPTLDLARHHIGTIIWCTGFGPDYAILPGRALDEHGVPIQQKGILGSIPGLYYAGLPDGNSLAPAAISANVENGRFIARQIHIDHIMRSGSSASLMV</sequence>
<dbReference type="KEGG" id="nwl:NWFMUON74_55020"/>
<dbReference type="InterPro" id="IPR050982">
    <property type="entry name" value="Auxin_biosynth/cation_transpt"/>
</dbReference>
<evidence type="ECO:0000256" key="1">
    <source>
        <dbReference type="ARBA" id="ARBA00023002"/>
    </source>
</evidence>
<keyword evidence="3" id="KW-1185">Reference proteome</keyword>
<protein>
    <submittedName>
        <fullName evidence="2">FAD-dependent oxidoreductase</fullName>
    </submittedName>
</protein>
<dbReference type="InterPro" id="IPR036188">
    <property type="entry name" value="FAD/NAD-bd_sf"/>
</dbReference>
<keyword evidence="1" id="KW-0560">Oxidoreductase</keyword>
<evidence type="ECO:0000313" key="2">
    <source>
        <dbReference type="EMBL" id="BCK57730.1"/>
    </source>
</evidence>
<evidence type="ECO:0000313" key="3">
    <source>
        <dbReference type="Proteomes" id="UP000516173"/>
    </source>
</evidence>
<dbReference type="PANTHER" id="PTHR43539">
    <property type="entry name" value="FLAVIN-BINDING MONOOXYGENASE-LIKE PROTEIN (AFU_ORTHOLOGUE AFUA_4G09220)"/>
    <property type="match status" value="1"/>
</dbReference>
<proteinExistence type="predicted"/>
<reference evidence="2 3" key="1">
    <citation type="submission" date="2020-08" db="EMBL/GenBank/DDBJ databases">
        <title>Genome Sequencing of Nocardia wallacei strain FMUON74 and assembly.</title>
        <authorList>
            <person name="Toyokawa M."/>
            <person name="Uesaka K."/>
        </authorList>
    </citation>
    <scope>NUCLEOTIDE SEQUENCE [LARGE SCALE GENOMIC DNA]</scope>
    <source>
        <strain evidence="2 3">FMUON74</strain>
    </source>
</reference>
<dbReference type="GO" id="GO:0004497">
    <property type="term" value="F:monooxygenase activity"/>
    <property type="evidence" value="ECO:0007669"/>
    <property type="project" value="TreeGrafter"/>
</dbReference>
<dbReference type="RefSeq" id="WP_187684598.1">
    <property type="nucleotide sequence ID" value="NZ_AP023396.1"/>
</dbReference>
<dbReference type="AlphaFoldDB" id="A0A7G1KRD2"/>
<dbReference type="Gene3D" id="3.50.50.60">
    <property type="entry name" value="FAD/NAD(P)-binding domain"/>
    <property type="match status" value="2"/>
</dbReference>
<organism evidence="2 3">
    <name type="scientific">Nocardia wallacei</name>
    <dbReference type="NCBI Taxonomy" id="480035"/>
    <lineage>
        <taxon>Bacteria</taxon>
        <taxon>Bacillati</taxon>
        <taxon>Actinomycetota</taxon>
        <taxon>Actinomycetes</taxon>
        <taxon>Mycobacteriales</taxon>
        <taxon>Nocardiaceae</taxon>
        <taxon>Nocardia</taxon>
    </lineage>
</organism>
<dbReference type="EMBL" id="AP023396">
    <property type="protein sequence ID" value="BCK57730.1"/>
    <property type="molecule type" value="Genomic_DNA"/>
</dbReference>
<name>A0A7G1KRD2_9NOCA</name>
<dbReference type="Proteomes" id="UP000516173">
    <property type="component" value="Chromosome"/>
</dbReference>
<dbReference type="GeneID" id="80349939"/>
<dbReference type="PANTHER" id="PTHR43539:SF78">
    <property type="entry name" value="FLAVIN-CONTAINING MONOOXYGENASE"/>
    <property type="match status" value="1"/>
</dbReference>
<gene>
    <name evidence="2" type="ORF">NWFMUON74_55020</name>
</gene>
<accession>A0A7G1KRD2</accession>